<comment type="caution">
    <text evidence="2">The sequence shown here is derived from an EMBL/GenBank/DDBJ whole genome shotgun (WGS) entry which is preliminary data.</text>
</comment>
<keyword evidence="3" id="KW-1185">Reference proteome</keyword>
<proteinExistence type="predicted"/>
<dbReference type="Proteomes" id="UP001597076">
    <property type="component" value="Unassembled WGS sequence"/>
</dbReference>
<dbReference type="EMBL" id="JBHUDI010000009">
    <property type="protein sequence ID" value="MFD1564741.1"/>
    <property type="molecule type" value="Genomic_DNA"/>
</dbReference>
<evidence type="ECO:0000313" key="3">
    <source>
        <dbReference type="Proteomes" id="UP001597076"/>
    </source>
</evidence>
<reference evidence="2 3" key="1">
    <citation type="journal article" date="2019" name="Int. J. Syst. Evol. Microbiol.">
        <title>The Global Catalogue of Microorganisms (GCM) 10K type strain sequencing project: providing services to taxonomists for standard genome sequencing and annotation.</title>
        <authorList>
            <consortium name="The Broad Institute Genomics Platform"/>
            <consortium name="The Broad Institute Genome Sequencing Center for Infectious Disease"/>
            <person name="Wu L."/>
            <person name="Ma J."/>
        </authorList>
    </citation>
    <scope>NUCLEOTIDE SEQUENCE [LARGE SCALE GENOMIC DNA]</scope>
    <source>
        <strain evidence="2 3">CGMCC 1.12230</strain>
    </source>
</reference>
<organism evidence="2 3">
    <name type="scientific">Haloarchaeobius amylolyticus</name>
    <dbReference type="NCBI Taxonomy" id="1198296"/>
    <lineage>
        <taxon>Archaea</taxon>
        <taxon>Methanobacteriati</taxon>
        <taxon>Methanobacteriota</taxon>
        <taxon>Stenosarchaea group</taxon>
        <taxon>Halobacteria</taxon>
        <taxon>Halobacteriales</taxon>
        <taxon>Halorubellaceae</taxon>
        <taxon>Haloarchaeobius</taxon>
    </lineage>
</organism>
<dbReference type="AlphaFoldDB" id="A0ABD6BIA9"/>
<evidence type="ECO:0000313" key="2">
    <source>
        <dbReference type="EMBL" id="MFD1564741.1"/>
    </source>
</evidence>
<keyword evidence="1" id="KW-1133">Transmembrane helix</keyword>
<dbReference type="RefSeq" id="WP_390288544.1">
    <property type="nucleotide sequence ID" value="NZ_JBHUDI010000009.1"/>
</dbReference>
<keyword evidence="1" id="KW-0812">Transmembrane</keyword>
<sequence length="162" mass="17464">MIGSQHHERGVSISVTHVLTLGITTILVAMLLVSASTMLETEQDRNTEASLETVGERIAHDIGVVDQAVDDRDDSVAVTTDQPRQAGNSRYTVTMRNRSVCKEAPLLNGSNDCLHLTADGTDTEAYIPIEADEPIKNGSSASGGRIKISYTGDEIQIRGENR</sequence>
<keyword evidence="1" id="KW-0472">Membrane</keyword>
<gene>
    <name evidence="2" type="ORF">ACFR99_14460</name>
</gene>
<evidence type="ECO:0000256" key="1">
    <source>
        <dbReference type="SAM" id="Phobius"/>
    </source>
</evidence>
<dbReference type="InterPro" id="IPR055690">
    <property type="entry name" value="DUF7266"/>
</dbReference>
<name>A0ABD6BIA9_9EURY</name>
<protein>
    <submittedName>
        <fullName evidence="2">Uncharacterized protein</fullName>
    </submittedName>
</protein>
<accession>A0ABD6BIA9</accession>
<dbReference type="Pfam" id="PF23928">
    <property type="entry name" value="DUF7266"/>
    <property type="match status" value="1"/>
</dbReference>
<feature type="transmembrane region" description="Helical" evidence="1">
    <location>
        <begin position="12"/>
        <end position="33"/>
    </location>
</feature>